<protein>
    <submittedName>
        <fullName evidence="2">Rhodanese-related sulfurtransferase</fullName>
    </submittedName>
</protein>
<proteinExistence type="predicted"/>
<dbReference type="PANTHER" id="PTHR45431">
    <property type="entry name" value="RHODANESE-LIKE DOMAIN-CONTAINING PROTEIN 15, CHLOROPLASTIC"/>
    <property type="match status" value="1"/>
</dbReference>
<evidence type="ECO:0000313" key="2">
    <source>
        <dbReference type="EMBL" id="MBB3057024.1"/>
    </source>
</evidence>
<evidence type="ECO:0000259" key="1">
    <source>
        <dbReference type="PROSITE" id="PS50206"/>
    </source>
</evidence>
<dbReference type="InterPro" id="IPR052367">
    <property type="entry name" value="Thiosulfate_ST/Rhodanese-like"/>
</dbReference>
<dbReference type="OrthoDB" id="9808735at2"/>
<gene>
    <name evidence="2" type="ORF">FHS11_003452</name>
</gene>
<dbReference type="InterPro" id="IPR001763">
    <property type="entry name" value="Rhodanese-like_dom"/>
</dbReference>
<dbReference type="PROSITE" id="PS50206">
    <property type="entry name" value="RHODANESE_3"/>
    <property type="match status" value="1"/>
</dbReference>
<dbReference type="InterPro" id="IPR036873">
    <property type="entry name" value="Rhodanese-like_dom_sf"/>
</dbReference>
<name>A0A839SIB6_9SPHI</name>
<dbReference type="GO" id="GO:0016740">
    <property type="term" value="F:transferase activity"/>
    <property type="evidence" value="ECO:0007669"/>
    <property type="project" value="UniProtKB-KW"/>
</dbReference>
<dbReference type="PANTHER" id="PTHR45431:SF3">
    <property type="entry name" value="RHODANESE-LIKE DOMAIN-CONTAINING PROTEIN 15, CHLOROPLASTIC"/>
    <property type="match status" value="1"/>
</dbReference>
<sequence length="105" mass="11109">MGFLESLKQIFGLTPGVDFEALIAGGAKIIDVRSPGEFSGGHVKGSVNIPLGMLAGKVSKMKKDQPIITCCASGMRSRSAKAMLQSQGFTNVHNGGSWHSLNKYI</sequence>
<dbReference type="SMART" id="SM00450">
    <property type="entry name" value="RHOD"/>
    <property type="match status" value="1"/>
</dbReference>
<dbReference type="EMBL" id="JACHWX010000011">
    <property type="protein sequence ID" value="MBB3057024.1"/>
    <property type="molecule type" value="Genomic_DNA"/>
</dbReference>
<dbReference type="CDD" id="cd00158">
    <property type="entry name" value="RHOD"/>
    <property type="match status" value="1"/>
</dbReference>
<dbReference type="RefSeq" id="WP_096355693.1">
    <property type="nucleotide sequence ID" value="NZ_AP017313.1"/>
</dbReference>
<dbReference type="AlphaFoldDB" id="A0A839SIB6"/>
<evidence type="ECO:0000313" key="3">
    <source>
        <dbReference type="Proteomes" id="UP000539265"/>
    </source>
</evidence>
<reference evidence="2" key="1">
    <citation type="submission" date="2020-08" db="EMBL/GenBank/DDBJ databases">
        <title>Genomic Encyclopedia of Type Strains, Phase III (KMG-III): the genomes of soil and plant-associated and newly described type strains.</title>
        <authorList>
            <person name="Whitman W."/>
        </authorList>
    </citation>
    <scope>NUCLEOTIDE SEQUENCE [LARGE SCALE GENOMIC DNA]</scope>
    <source>
        <strain evidence="2">CECT 8628</strain>
    </source>
</reference>
<dbReference type="Pfam" id="PF00581">
    <property type="entry name" value="Rhodanese"/>
    <property type="match status" value="1"/>
</dbReference>
<dbReference type="SUPFAM" id="SSF52821">
    <property type="entry name" value="Rhodanese/Cell cycle control phosphatase"/>
    <property type="match status" value="1"/>
</dbReference>
<keyword evidence="3" id="KW-1185">Reference proteome</keyword>
<organism evidence="2 3">
    <name type="scientific">Mucilaginibacter gotjawali</name>
    <dbReference type="NCBI Taxonomy" id="1550579"/>
    <lineage>
        <taxon>Bacteria</taxon>
        <taxon>Pseudomonadati</taxon>
        <taxon>Bacteroidota</taxon>
        <taxon>Sphingobacteriia</taxon>
        <taxon>Sphingobacteriales</taxon>
        <taxon>Sphingobacteriaceae</taxon>
        <taxon>Mucilaginibacter</taxon>
    </lineage>
</organism>
<accession>A0A839SIB6</accession>
<comment type="caution">
    <text evidence="2">The sequence shown here is derived from an EMBL/GenBank/DDBJ whole genome shotgun (WGS) entry which is preliminary data.</text>
</comment>
<feature type="domain" description="Rhodanese" evidence="1">
    <location>
        <begin position="23"/>
        <end position="103"/>
    </location>
</feature>
<dbReference type="Proteomes" id="UP000539265">
    <property type="component" value="Unassembled WGS sequence"/>
</dbReference>
<dbReference type="Gene3D" id="3.40.250.10">
    <property type="entry name" value="Rhodanese-like domain"/>
    <property type="match status" value="1"/>
</dbReference>